<sequence>DNCVKEFGKYDVLIEKANLDPKDCVVLEDSLQEAKLVLKSNLSVILVENPEFPFINKKEICEKNNTHIIQGLRNSL</sequence>
<feature type="non-terminal residue" evidence="1">
    <location>
        <position position="1"/>
    </location>
</feature>
<reference evidence="1" key="1">
    <citation type="submission" date="2021-06" db="EMBL/GenBank/DDBJ databases">
        <authorList>
            <person name="Kallberg Y."/>
            <person name="Tangrot J."/>
            <person name="Rosling A."/>
        </authorList>
    </citation>
    <scope>NUCLEOTIDE SEQUENCE</scope>
    <source>
        <strain evidence="1">MA461A</strain>
    </source>
</reference>
<dbReference type="EMBL" id="CAJVQC010000682">
    <property type="protein sequence ID" value="CAG8477581.1"/>
    <property type="molecule type" value="Genomic_DNA"/>
</dbReference>
<evidence type="ECO:0000313" key="1">
    <source>
        <dbReference type="EMBL" id="CAG8477581.1"/>
    </source>
</evidence>
<protein>
    <submittedName>
        <fullName evidence="1">29433_t:CDS:1</fullName>
    </submittedName>
</protein>
<evidence type="ECO:0000313" key="2">
    <source>
        <dbReference type="Proteomes" id="UP000789920"/>
    </source>
</evidence>
<proteinExistence type="predicted"/>
<comment type="caution">
    <text evidence="1">The sequence shown here is derived from an EMBL/GenBank/DDBJ whole genome shotgun (WGS) entry which is preliminary data.</text>
</comment>
<name>A0ACA9KJR9_9GLOM</name>
<accession>A0ACA9KJR9</accession>
<dbReference type="Proteomes" id="UP000789920">
    <property type="component" value="Unassembled WGS sequence"/>
</dbReference>
<keyword evidence="2" id="KW-1185">Reference proteome</keyword>
<gene>
    <name evidence="1" type="ORF">RPERSI_LOCUS842</name>
</gene>
<organism evidence="1 2">
    <name type="scientific">Racocetra persica</name>
    <dbReference type="NCBI Taxonomy" id="160502"/>
    <lineage>
        <taxon>Eukaryota</taxon>
        <taxon>Fungi</taxon>
        <taxon>Fungi incertae sedis</taxon>
        <taxon>Mucoromycota</taxon>
        <taxon>Glomeromycotina</taxon>
        <taxon>Glomeromycetes</taxon>
        <taxon>Diversisporales</taxon>
        <taxon>Gigasporaceae</taxon>
        <taxon>Racocetra</taxon>
    </lineage>
</organism>